<proteinExistence type="predicted"/>
<dbReference type="AlphaFoldDB" id="A0A3A2Z409"/>
<feature type="region of interest" description="Disordered" evidence="1">
    <location>
        <begin position="44"/>
        <end position="85"/>
    </location>
</feature>
<accession>A0A3A2Z409</accession>
<evidence type="ECO:0000313" key="3">
    <source>
        <dbReference type="Proteomes" id="UP000266188"/>
    </source>
</evidence>
<evidence type="ECO:0000256" key="1">
    <source>
        <dbReference type="SAM" id="MobiDB-lite"/>
    </source>
</evidence>
<comment type="caution">
    <text evidence="2">The sequence shown here is derived from an EMBL/GenBank/DDBJ whole genome shotgun (WGS) entry which is preliminary data.</text>
</comment>
<name>A0A3A2Z409_9EURO</name>
<protein>
    <submittedName>
        <fullName evidence="2">Periodic tryptophan protein</fullName>
    </submittedName>
</protein>
<organism evidence="2 3">
    <name type="scientific">Aspergillus sclerotialis</name>
    <dbReference type="NCBI Taxonomy" id="2070753"/>
    <lineage>
        <taxon>Eukaryota</taxon>
        <taxon>Fungi</taxon>
        <taxon>Dikarya</taxon>
        <taxon>Ascomycota</taxon>
        <taxon>Pezizomycotina</taxon>
        <taxon>Eurotiomycetes</taxon>
        <taxon>Eurotiomycetidae</taxon>
        <taxon>Eurotiales</taxon>
        <taxon>Aspergillaceae</taxon>
        <taxon>Aspergillus</taxon>
        <taxon>Aspergillus subgen. Polypaecilum</taxon>
    </lineage>
</organism>
<sequence length="85" mass="9587">MSSMITTSTWVRRGVAAQFPTKYEFDEDEMGRISKLARMQLEDAQGDLNAAREGKGDDEAMDEDRKEDGQDTTDENKAEKPNKKA</sequence>
<dbReference type="OrthoDB" id="270624at2759"/>
<keyword evidence="3" id="KW-1185">Reference proteome</keyword>
<feature type="non-terminal residue" evidence="2">
    <location>
        <position position="85"/>
    </location>
</feature>
<evidence type="ECO:0000313" key="2">
    <source>
        <dbReference type="EMBL" id="RJE16933.1"/>
    </source>
</evidence>
<gene>
    <name evidence="2" type="ORF">PHISCL_10730</name>
</gene>
<feature type="compositionally biased region" description="Basic and acidic residues" evidence="1">
    <location>
        <begin position="50"/>
        <end position="85"/>
    </location>
</feature>
<reference evidence="3" key="1">
    <citation type="submission" date="2017-02" db="EMBL/GenBank/DDBJ databases">
        <authorList>
            <person name="Tafer H."/>
            <person name="Lopandic K."/>
        </authorList>
    </citation>
    <scope>NUCLEOTIDE SEQUENCE [LARGE SCALE GENOMIC DNA]</scope>
    <source>
        <strain evidence="3">CBS 366.77</strain>
    </source>
</reference>
<dbReference type="EMBL" id="MVGC01002128">
    <property type="protein sequence ID" value="RJE16933.1"/>
    <property type="molecule type" value="Genomic_DNA"/>
</dbReference>
<dbReference type="STRING" id="2070753.A0A3A2Z409"/>
<dbReference type="Proteomes" id="UP000266188">
    <property type="component" value="Unassembled WGS sequence"/>
</dbReference>